<keyword evidence="5" id="KW-0413">Isomerase</keyword>
<reference evidence="7" key="1">
    <citation type="journal article" date="2019" name="Int. J. Syst. Evol. Microbiol.">
        <title>The Global Catalogue of Microorganisms (GCM) 10K type strain sequencing project: providing services to taxonomists for standard genome sequencing and annotation.</title>
        <authorList>
            <consortium name="The Broad Institute Genomics Platform"/>
            <consortium name="The Broad Institute Genome Sequencing Center for Infectious Disease"/>
            <person name="Wu L."/>
            <person name="Ma J."/>
        </authorList>
    </citation>
    <scope>NUCLEOTIDE SEQUENCE [LARGE SCALE GENOMIC DNA]</scope>
    <source>
        <strain evidence="7">JCM 17919</strain>
    </source>
</reference>
<dbReference type="InterPro" id="IPR011051">
    <property type="entry name" value="RmlC_Cupin_sf"/>
</dbReference>
<evidence type="ECO:0000256" key="1">
    <source>
        <dbReference type="ARBA" id="ARBA00001298"/>
    </source>
</evidence>
<dbReference type="InterPro" id="IPR014710">
    <property type="entry name" value="RmlC-like_jellyroll"/>
</dbReference>
<comment type="similarity">
    <text evidence="5">Belongs to the dTDP-4-dehydrorhamnose 3,5-epimerase family.</text>
</comment>
<evidence type="ECO:0000256" key="5">
    <source>
        <dbReference type="RuleBase" id="RU364069"/>
    </source>
</evidence>
<comment type="pathway">
    <text evidence="5">Carbohydrate biosynthesis; dTDP-L-rhamnose biosynthesis.</text>
</comment>
<dbReference type="NCBIfam" id="TIGR01221">
    <property type="entry name" value="rmlC"/>
    <property type="match status" value="1"/>
</dbReference>
<comment type="subunit">
    <text evidence="5">Homodimer.</text>
</comment>
<accession>A0ABP8GKD4</accession>
<dbReference type="Proteomes" id="UP001501725">
    <property type="component" value="Unassembled WGS sequence"/>
</dbReference>
<proteinExistence type="inferred from homology"/>
<evidence type="ECO:0000313" key="7">
    <source>
        <dbReference type="Proteomes" id="UP001501725"/>
    </source>
</evidence>
<evidence type="ECO:0000256" key="4">
    <source>
        <dbReference type="ARBA" id="ARBA00019595"/>
    </source>
</evidence>
<protein>
    <recommendedName>
        <fullName evidence="4 5">dTDP-4-dehydrorhamnose 3,5-epimerase</fullName>
        <ecNumber evidence="3 5">5.1.3.13</ecNumber>
    </recommendedName>
    <alternativeName>
        <fullName evidence="5">Thymidine diphospho-4-keto-rhamnose 3,5-epimerase</fullName>
    </alternativeName>
</protein>
<keyword evidence="7" id="KW-1185">Reference proteome</keyword>
<sequence>MPSDMNFSTCALPGLVVIEPRVFEDSRGYFYEAYNEAVFAAQGIANRFVQDNQSQSTYGVIRGLHFQRPPHAQAKLIRVMEGTILDVVVDIRPDSPTFGQHFSLELSAANRRQLFIPAGFAHGFSVLSPTAAILYKCDHLYNKESEGGIRYNDPSLAIDWKVNVAEATVSERDAQLPLFSDLRATFTA</sequence>
<dbReference type="PANTHER" id="PTHR21047">
    <property type="entry name" value="DTDP-6-DEOXY-D-GLUCOSE-3,5 EPIMERASE"/>
    <property type="match status" value="1"/>
</dbReference>
<comment type="function">
    <text evidence="2 5">Catalyzes the epimerization of the C3' and C5'positions of dTDP-6-deoxy-D-xylo-4-hexulose, forming dTDP-6-deoxy-L-lyxo-4-hexulose.</text>
</comment>
<dbReference type="InterPro" id="IPR000888">
    <property type="entry name" value="RmlC-like"/>
</dbReference>
<gene>
    <name evidence="6" type="primary">rfbC</name>
    <name evidence="6" type="ORF">GCM10023184_14390</name>
</gene>
<dbReference type="PANTHER" id="PTHR21047:SF2">
    <property type="entry name" value="THYMIDINE DIPHOSPHO-4-KETO-RHAMNOSE 3,5-EPIMERASE"/>
    <property type="match status" value="1"/>
</dbReference>
<dbReference type="EMBL" id="BAABGY010000006">
    <property type="protein sequence ID" value="GAA4326002.1"/>
    <property type="molecule type" value="Genomic_DNA"/>
</dbReference>
<dbReference type="SUPFAM" id="SSF51182">
    <property type="entry name" value="RmlC-like cupins"/>
    <property type="match status" value="1"/>
</dbReference>
<comment type="caution">
    <text evidence="6">The sequence shown here is derived from an EMBL/GenBank/DDBJ whole genome shotgun (WGS) entry which is preliminary data.</text>
</comment>
<evidence type="ECO:0000313" key="6">
    <source>
        <dbReference type="EMBL" id="GAA4326002.1"/>
    </source>
</evidence>
<evidence type="ECO:0000256" key="2">
    <source>
        <dbReference type="ARBA" id="ARBA00001997"/>
    </source>
</evidence>
<evidence type="ECO:0000256" key="3">
    <source>
        <dbReference type="ARBA" id="ARBA00012098"/>
    </source>
</evidence>
<dbReference type="Pfam" id="PF00908">
    <property type="entry name" value="dTDP_sugar_isom"/>
    <property type="match status" value="1"/>
</dbReference>
<dbReference type="Gene3D" id="2.60.120.10">
    <property type="entry name" value="Jelly Rolls"/>
    <property type="match status" value="1"/>
</dbReference>
<organism evidence="6 7">
    <name type="scientific">Flaviaesturariibacter amylovorans</name>
    <dbReference type="NCBI Taxonomy" id="1084520"/>
    <lineage>
        <taxon>Bacteria</taxon>
        <taxon>Pseudomonadati</taxon>
        <taxon>Bacteroidota</taxon>
        <taxon>Chitinophagia</taxon>
        <taxon>Chitinophagales</taxon>
        <taxon>Chitinophagaceae</taxon>
        <taxon>Flaviaestuariibacter</taxon>
    </lineage>
</organism>
<comment type="catalytic activity">
    <reaction evidence="1 5">
        <text>dTDP-4-dehydro-6-deoxy-alpha-D-glucose = dTDP-4-dehydro-beta-L-rhamnose</text>
        <dbReference type="Rhea" id="RHEA:16969"/>
        <dbReference type="ChEBI" id="CHEBI:57649"/>
        <dbReference type="ChEBI" id="CHEBI:62830"/>
        <dbReference type="EC" id="5.1.3.13"/>
    </reaction>
</comment>
<name>A0ABP8GKD4_9BACT</name>
<dbReference type="CDD" id="cd00438">
    <property type="entry name" value="cupin_RmlC"/>
    <property type="match status" value="1"/>
</dbReference>
<dbReference type="EC" id="5.1.3.13" evidence="3 5"/>